<dbReference type="Gene3D" id="3.40.50.2000">
    <property type="entry name" value="Glycogen Phosphorylase B"/>
    <property type="match status" value="2"/>
</dbReference>
<organism evidence="1 2">
    <name type="scientific">Chelatococcus reniformis</name>
    <dbReference type="NCBI Taxonomy" id="1494448"/>
    <lineage>
        <taxon>Bacteria</taxon>
        <taxon>Pseudomonadati</taxon>
        <taxon>Pseudomonadota</taxon>
        <taxon>Alphaproteobacteria</taxon>
        <taxon>Hyphomicrobiales</taxon>
        <taxon>Chelatococcaceae</taxon>
        <taxon>Chelatococcus</taxon>
    </lineage>
</organism>
<comment type="caution">
    <text evidence="1">The sequence shown here is derived from an EMBL/GenBank/DDBJ whole genome shotgun (WGS) entry which is preliminary data.</text>
</comment>
<keyword evidence="2" id="KW-1185">Reference proteome</keyword>
<dbReference type="Proteomes" id="UP000637002">
    <property type="component" value="Unassembled WGS sequence"/>
</dbReference>
<evidence type="ECO:0000313" key="2">
    <source>
        <dbReference type="Proteomes" id="UP000637002"/>
    </source>
</evidence>
<sequence>MSTPLEPRAGARPRVLLVAEAVTLSHVVRPDFFARGLHASGYDVVLACDSRYDHLFEPRPFPVMRLRSSIASPSDPSAARSGVSPLFDHATLERYLREDERLIRAVLPDVVVGDMRHSLPLAARKQGIRSISILDAAFSPFAAIGLEVSPPPYLPPVGAGLGAAIYNAIQPLGHLIHTLPTNELMQAHGQDVRYRTVQEVFAAGDYVVHPDFPELVPMKERRSSHRFVGPVRWSAKANLPFWWDSLPRDRPVVFLNISSSSPSGLPGLVLRALASMPVTVVAIADPRRVVHAAGPNAFLAETLPGEVAAARADLTISNGGNTSAQQSLAVGTPVLALPTYPEQLMFSRCLEGAGAGLRIVPGDQTEAAIAAAVAKMLANASYATAARRFAEEAERLDAQVLFNAVVGEALADQGQRWRHARF</sequence>
<proteinExistence type="predicted"/>
<dbReference type="EMBL" id="BMGG01000001">
    <property type="protein sequence ID" value="GGC48621.1"/>
    <property type="molecule type" value="Genomic_DNA"/>
</dbReference>
<name>A0A916TX78_9HYPH</name>
<dbReference type="SUPFAM" id="SSF53756">
    <property type="entry name" value="UDP-Glycosyltransferase/glycogen phosphorylase"/>
    <property type="match status" value="1"/>
</dbReference>
<dbReference type="AlphaFoldDB" id="A0A916TX78"/>
<accession>A0A916TX78</accession>
<dbReference type="RefSeq" id="WP_188607500.1">
    <property type="nucleotide sequence ID" value="NZ_BMGG01000001.1"/>
</dbReference>
<protein>
    <submittedName>
        <fullName evidence="1">PGL/p-HBAD biosynthesis glycosyltransferase</fullName>
    </submittedName>
</protein>
<reference evidence="1" key="2">
    <citation type="submission" date="2020-09" db="EMBL/GenBank/DDBJ databases">
        <authorList>
            <person name="Sun Q."/>
            <person name="Zhou Y."/>
        </authorList>
    </citation>
    <scope>NUCLEOTIDE SEQUENCE</scope>
    <source>
        <strain evidence="1">CGMCC 1.12919</strain>
    </source>
</reference>
<reference evidence="1" key="1">
    <citation type="journal article" date="2014" name="Int. J. Syst. Evol. Microbiol.">
        <title>Complete genome sequence of Corynebacterium casei LMG S-19264T (=DSM 44701T), isolated from a smear-ripened cheese.</title>
        <authorList>
            <consortium name="US DOE Joint Genome Institute (JGI-PGF)"/>
            <person name="Walter F."/>
            <person name="Albersmeier A."/>
            <person name="Kalinowski J."/>
            <person name="Ruckert C."/>
        </authorList>
    </citation>
    <scope>NUCLEOTIDE SEQUENCE</scope>
    <source>
        <strain evidence="1">CGMCC 1.12919</strain>
    </source>
</reference>
<evidence type="ECO:0000313" key="1">
    <source>
        <dbReference type="EMBL" id="GGC48621.1"/>
    </source>
</evidence>
<gene>
    <name evidence="1" type="ORF">GCM10010994_04750</name>
</gene>